<dbReference type="EMBL" id="JBIGHX010000001">
    <property type="protein sequence ID" value="MFG6460123.1"/>
    <property type="molecule type" value="Genomic_DNA"/>
</dbReference>
<dbReference type="Proteomes" id="UP001606302">
    <property type="component" value="Unassembled WGS sequence"/>
</dbReference>
<dbReference type="RefSeq" id="WP_394508925.1">
    <property type="nucleotide sequence ID" value="NZ_JBIGHX010000001.1"/>
</dbReference>
<comment type="caution">
    <text evidence="2">The sequence shown here is derived from an EMBL/GenBank/DDBJ whole genome shotgun (WGS) entry which is preliminary data.</text>
</comment>
<dbReference type="InterPro" id="IPR056091">
    <property type="entry name" value="DUF7674"/>
</dbReference>
<proteinExistence type="predicted"/>
<evidence type="ECO:0000313" key="2">
    <source>
        <dbReference type="EMBL" id="MFG6460123.1"/>
    </source>
</evidence>
<gene>
    <name evidence="2" type="ORF">ACG04Q_00985</name>
</gene>
<feature type="domain" description="DUF7674" evidence="1">
    <location>
        <begin position="16"/>
        <end position="122"/>
    </location>
</feature>
<dbReference type="Pfam" id="PF24722">
    <property type="entry name" value="DUF7674"/>
    <property type="match status" value="1"/>
</dbReference>
<keyword evidence="3" id="KW-1185">Reference proteome</keyword>
<accession>A0ABW7GDU5</accession>
<reference evidence="2 3" key="1">
    <citation type="submission" date="2024-08" db="EMBL/GenBank/DDBJ databases">
        <authorList>
            <person name="Lu H."/>
        </authorList>
    </citation>
    <scope>NUCLEOTIDE SEQUENCE [LARGE SCALE GENOMIC DNA]</scope>
    <source>
        <strain evidence="2 3">DXS20W</strain>
    </source>
</reference>
<protein>
    <recommendedName>
        <fullName evidence="1">DUF7674 domain-containing protein</fullName>
    </recommendedName>
</protein>
<sequence>MDADAEARELVERTRTRFPEEALITDQWLRERGWAPDEVTFVWIEAFADRTSEAVKRHDEAVIKAHTEFMATEHRQGSESVRSLVDVAYAENLMWDLDVSDRVWAWPHIARTVRALYEAMWGVPKNANT</sequence>
<name>A0ABW7GDU5_9BURK</name>
<evidence type="ECO:0000313" key="3">
    <source>
        <dbReference type="Proteomes" id="UP001606302"/>
    </source>
</evidence>
<evidence type="ECO:0000259" key="1">
    <source>
        <dbReference type="Pfam" id="PF24722"/>
    </source>
</evidence>
<organism evidence="2 3">
    <name type="scientific">Pelomonas lactea</name>
    <dbReference type="NCBI Taxonomy" id="3299030"/>
    <lineage>
        <taxon>Bacteria</taxon>
        <taxon>Pseudomonadati</taxon>
        <taxon>Pseudomonadota</taxon>
        <taxon>Betaproteobacteria</taxon>
        <taxon>Burkholderiales</taxon>
        <taxon>Sphaerotilaceae</taxon>
        <taxon>Roseateles</taxon>
    </lineage>
</organism>